<organism evidence="2 3">
    <name type="scientific">Fukomys damarensis</name>
    <name type="common">Damaraland mole rat</name>
    <name type="synonym">Cryptomys damarensis</name>
    <dbReference type="NCBI Taxonomy" id="885580"/>
    <lineage>
        <taxon>Eukaryota</taxon>
        <taxon>Metazoa</taxon>
        <taxon>Chordata</taxon>
        <taxon>Craniata</taxon>
        <taxon>Vertebrata</taxon>
        <taxon>Euteleostomi</taxon>
        <taxon>Mammalia</taxon>
        <taxon>Eutheria</taxon>
        <taxon>Euarchontoglires</taxon>
        <taxon>Glires</taxon>
        <taxon>Rodentia</taxon>
        <taxon>Hystricomorpha</taxon>
        <taxon>Bathyergidae</taxon>
        <taxon>Fukomys</taxon>
    </lineage>
</organism>
<sequence>MSEEPLPPLVSFCKTQSMAYTKRKTFNFYLCIMDLAAIRGKEGYNGRCSLYSLQLKAAHHMRVKMGNVGTCPDEREKVSRAPVSPADNFT</sequence>
<accession>A0A091CU77</accession>
<keyword evidence="3" id="KW-1185">Reference proteome</keyword>
<feature type="region of interest" description="Disordered" evidence="1">
    <location>
        <begin position="68"/>
        <end position="90"/>
    </location>
</feature>
<evidence type="ECO:0000256" key="1">
    <source>
        <dbReference type="SAM" id="MobiDB-lite"/>
    </source>
</evidence>
<protein>
    <submittedName>
        <fullName evidence="2">Uncharacterized protein</fullName>
    </submittedName>
</protein>
<dbReference type="AlphaFoldDB" id="A0A091CU77"/>
<name>A0A091CU77_FUKDA</name>
<reference evidence="2 3" key="1">
    <citation type="submission" date="2013-11" db="EMBL/GenBank/DDBJ databases">
        <title>The Damaraland mole rat (Fukomys damarensis) genome and evolution of African mole rats.</title>
        <authorList>
            <person name="Gladyshev V.N."/>
            <person name="Fang X."/>
        </authorList>
    </citation>
    <scope>NUCLEOTIDE SEQUENCE [LARGE SCALE GENOMIC DNA]</scope>
    <source>
        <tissue evidence="2">Liver</tissue>
    </source>
</reference>
<dbReference type="Proteomes" id="UP000028990">
    <property type="component" value="Unassembled WGS sequence"/>
</dbReference>
<dbReference type="EMBL" id="KN124472">
    <property type="protein sequence ID" value="KFO21145.1"/>
    <property type="molecule type" value="Genomic_DNA"/>
</dbReference>
<proteinExistence type="predicted"/>
<evidence type="ECO:0000313" key="3">
    <source>
        <dbReference type="Proteomes" id="UP000028990"/>
    </source>
</evidence>
<gene>
    <name evidence="2" type="ORF">H920_17498</name>
</gene>
<evidence type="ECO:0000313" key="2">
    <source>
        <dbReference type="EMBL" id="KFO21145.1"/>
    </source>
</evidence>